<evidence type="ECO:0000313" key="5">
    <source>
        <dbReference type="EMBL" id="GAA3597915.1"/>
    </source>
</evidence>
<keyword evidence="3" id="KW-0804">Transcription</keyword>
<dbReference type="SUPFAM" id="SSF46689">
    <property type="entry name" value="Homeodomain-like"/>
    <property type="match status" value="2"/>
</dbReference>
<dbReference type="Pfam" id="PF12833">
    <property type="entry name" value="HTH_18"/>
    <property type="match status" value="1"/>
</dbReference>
<dbReference type="InterPro" id="IPR018060">
    <property type="entry name" value="HTH_AraC"/>
</dbReference>
<reference evidence="6" key="1">
    <citation type="journal article" date="2019" name="Int. J. Syst. Evol. Microbiol.">
        <title>The Global Catalogue of Microorganisms (GCM) 10K type strain sequencing project: providing services to taxonomists for standard genome sequencing and annotation.</title>
        <authorList>
            <consortium name="The Broad Institute Genomics Platform"/>
            <consortium name="The Broad Institute Genome Sequencing Center for Infectious Disease"/>
            <person name="Wu L."/>
            <person name="Ma J."/>
        </authorList>
    </citation>
    <scope>NUCLEOTIDE SEQUENCE [LARGE SCALE GENOMIC DNA]</scope>
    <source>
        <strain evidence="6">JCM 16902</strain>
    </source>
</reference>
<dbReference type="PANTHER" id="PTHR46796:SF7">
    <property type="entry name" value="ARAC FAMILY TRANSCRIPTIONAL REGULATOR"/>
    <property type="match status" value="1"/>
</dbReference>
<dbReference type="InterPro" id="IPR009057">
    <property type="entry name" value="Homeodomain-like_sf"/>
</dbReference>
<dbReference type="Gene3D" id="1.10.10.60">
    <property type="entry name" value="Homeodomain-like"/>
    <property type="match status" value="2"/>
</dbReference>
<gene>
    <name evidence="5" type="ORF">GCM10022223_11390</name>
</gene>
<dbReference type="Pfam" id="PF12852">
    <property type="entry name" value="Cupin_6"/>
    <property type="match status" value="1"/>
</dbReference>
<feature type="domain" description="HTH araC/xylS-type" evidence="4">
    <location>
        <begin position="178"/>
        <end position="276"/>
    </location>
</feature>
<evidence type="ECO:0000256" key="3">
    <source>
        <dbReference type="ARBA" id="ARBA00023163"/>
    </source>
</evidence>
<keyword evidence="6" id="KW-1185">Reference proteome</keyword>
<evidence type="ECO:0000313" key="6">
    <source>
        <dbReference type="Proteomes" id="UP001501074"/>
    </source>
</evidence>
<evidence type="ECO:0000256" key="2">
    <source>
        <dbReference type="ARBA" id="ARBA00023125"/>
    </source>
</evidence>
<accession>A0ABP6Z9G0</accession>
<dbReference type="PROSITE" id="PS01124">
    <property type="entry name" value="HTH_ARAC_FAMILY_2"/>
    <property type="match status" value="1"/>
</dbReference>
<dbReference type="InterPro" id="IPR032783">
    <property type="entry name" value="AraC_lig"/>
</dbReference>
<keyword evidence="2" id="KW-0238">DNA-binding</keyword>
<dbReference type="PROSITE" id="PS00041">
    <property type="entry name" value="HTH_ARAC_FAMILY_1"/>
    <property type="match status" value="1"/>
</dbReference>
<dbReference type="SMART" id="SM00342">
    <property type="entry name" value="HTH_ARAC"/>
    <property type="match status" value="1"/>
</dbReference>
<dbReference type="Proteomes" id="UP001501074">
    <property type="component" value="Unassembled WGS sequence"/>
</dbReference>
<sequence>MNALDSVLSAARTHDARHERLVGRRTFPGDRPGNQALVVWVAAGPVTVAGSALAAPAPSDGKLVTGDVLFAGPDASFVLEAAPDAEVHVLSLDIEPLSADALGRALPPLIALESGGEAARSAAAAMLLISQEHAGARPGASVITSRLADVVYVTVVRAAALCLAQGTWLALLNDPRLARAVSAAHDDLSRGWTVAHLAAVAGMSRSAFAAAFRATSGQGPMEHLTWWRLYRAKCLLRSTDLDITQIAAQLGFSSGTALSRVFRQHTGVSPTPWRRARASDPSWT</sequence>
<evidence type="ECO:0000256" key="1">
    <source>
        <dbReference type="ARBA" id="ARBA00023015"/>
    </source>
</evidence>
<dbReference type="EMBL" id="BAAAZO010000002">
    <property type="protein sequence ID" value="GAA3597915.1"/>
    <property type="molecule type" value="Genomic_DNA"/>
</dbReference>
<protein>
    <recommendedName>
        <fullName evidence="4">HTH araC/xylS-type domain-containing protein</fullName>
    </recommendedName>
</protein>
<comment type="caution">
    <text evidence="5">The sequence shown here is derived from an EMBL/GenBank/DDBJ whole genome shotgun (WGS) entry which is preliminary data.</text>
</comment>
<keyword evidence="1" id="KW-0805">Transcription regulation</keyword>
<proteinExistence type="predicted"/>
<name>A0ABP6Z9G0_9ACTN</name>
<organism evidence="5 6">
    <name type="scientific">Kineosporia mesophila</name>
    <dbReference type="NCBI Taxonomy" id="566012"/>
    <lineage>
        <taxon>Bacteria</taxon>
        <taxon>Bacillati</taxon>
        <taxon>Actinomycetota</taxon>
        <taxon>Actinomycetes</taxon>
        <taxon>Kineosporiales</taxon>
        <taxon>Kineosporiaceae</taxon>
        <taxon>Kineosporia</taxon>
    </lineage>
</organism>
<evidence type="ECO:0000259" key="4">
    <source>
        <dbReference type="PROSITE" id="PS01124"/>
    </source>
</evidence>
<dbReference type="PANTHER" id="PTHR46796">
    <property type="entry name" value="HTH-TYPE TRANSCRIPTIONAL ACTIVATOR RHAS-RELATED"/>
    <property type="match status" value="1"/>
</dbReference>
<dbReference type="InterPro" id="IPR050204">
    <property type="entry name" value="AraC_XylS_family_regulators"/>
</dbReference>
<dbReference type="RefSeq" id="WP_269327633.1">
    <property type="nucleotide sequence ID" value="NZ_BAAAZO010000002.1"/>
</dbReference>
<dbReference type="InterPro" id="IPR018062">
    <property type="entry name" value="HTH_AraC-typ_CS"/>
</dbReference>